<sequence>MKWYTNERVQNQEDYSSSDALLDFTKSNGISVRGQNVFWDDPKYQPSWVPNLEPQQLTDATTKRIKKLGGMGSSSKFYSIANVLDGNVDLFLNEYNTIEEPGYGLSSPNSYLKKIEEIWGEGYHEPLSIRLPIWITELDVQPGPTQGGLLEQVLREAHTHPAVNGIVLWSAWSPEGCYRMCLTDNDFRNLATGDVVDKIIKEFFGAVVSMRLR</sequence>
<accession>A0AA36EPY0</accession>
<evidence type="ECO:0000256" key="2">
    <source>
        <dbReference type="ARBA" id="ARBA00022801"/>
    </source>
</evidence>
<reference evidence="6" key="1">
    <citation type="submission" date="2023-04" db="EMBL/GenBank/DDBJ databases">
        <authorList>
            <person name="Vijverberg K."/>
            <person name="Xiong W."/>
            <person name="Schranz E."/>
        </authorList>
    </citation>
    <scope>NUCLEOTIDE SEQUENCE</scope>
</reference>
<protein>
    <recommendedName>
        <fullName evidence="5">GH10 domain-containing protein</fullName>
    </recommendedName>
</protein>
<keyword evidence="2" id="KW-0378">Hydrolase</keyword>
<dbReference type="PANTHER" id="PTHR31490:SF2">
    <property type="entry name" value="GLYCOSYL HYDROLASE FAMILY 10 PROTEIN"/>
    <property type="match status" value="1"/>
</dbReference>
<gene>
    <name evidence="6" type="ORF">LSALG_LOCUS41915</name>
</gene>
<keyword evidence="7" id="KW-1185">Reference proteome</keyword>
<dbReference type="Pfam" id="PF00331">
    <property type="entry name" value="Glyco_hydro_10"/>
    <property type="match status" value="1"/>
</dbReference>
<dbReference type="PANTHER" id="PTHR31490">
    <property type="entry name" value="GLYCOSYL HYDROLASE"/>
    <property type="match status" value="1"/>
</dbReference>
<proteinExistence type="inferred from homology"/>
<dbReference type="Gene3D" id="3.20.20.80">
    <property type="entry name" value="Glycosidases"/>
    <property type="match status" value="2"/>
</dbReference>
<dbReference type="AlphaFoldDB" id="A0AA36EPY0"/>
<evidence type="ECO:0000256" key="1">
    <source>
        <dbReference type="ARBA" id="ARBA00007495"/>
    </source>
</evidence>
<dbReference type="GO" id="GO:0031176">
    <property type="term" value="F:endo-1,4-beta-xylanase activity"/>
    <property type="evidence" value="ECO:0007669"/>
    <property type="project" value="UniProtKB-ARBA"/>
</dbReference>
<dbReference type="SUPFAM" id="SSF51445">
    <property type="entry name" value="(Trans)glycosidases"/>
    <property type="match status" value="1"/>
</dbReference>
<evidence type="ECO:0000313" key="7">
    <source>
        <dbReference type="Proteomes" id="UP001177003"/>
    </source>
</evidence>
<comment type="similarity">
    <text evidence="1">Belongs to the glycosyl hydrolase 10 (cellulase F) family.</text>
</comment>
<feature type="domain" description="GH10" evidence="5">
    <location>
        <begin position="1"/>
        <end position="68"/>
    </location>
</feature>
<dbReference type="InterPro" id="IPR044846">
    <property type="entry name" value="GH10"/>
</dbReference>
<dbReference type="InterPro" id="IPR017853">
    <property type="entry name" value="GH"/>
</dbReference>
<dbReference type="InterPro" id="IPR001000">
    <property type="entry name" value="GH10_dom"/>
</dbReference>
<evidence type="ECO:0000313" key="6">
    <source>
        <dbReference type="EMBL" id="CAI9303478.1"/>
    </source>
</evidence>
<evidence type="ECO:0000256" key="3">
    <source>
        <dbReference type="ARBA" id="ARBA00023277"/>
    </source>
</evidence>
<keyword evidence="3" id="KW-0119">Carbohydrate metabolism</keyword>
<evidence type="ECO:0000256" key="4">
    <source>
        <dbReference type="ARBA" id="ARBA00023326"/>
    </source>
</evidence>
<evidence type="ECO:0000259" key="5">
    <source>
        <dbReference type="Pfam" id="PF00331"/>
    </source>
</evidence>
<dbReference type="Proteomes" id="UP001177003">
    <property type="component" value="Chromosome 9"/>
</dbReference>
<keyword evidence="4" id="KW-0624">Polysaccharide degradation</keyword>
<dbReference type="EMBL" id="OX465085">
    <property type="protein sequence ID" value="CAI9303478.1"/>
    <property type="molecule type" value="Genomic_DNA"/>
</dbReference>
<organism evidence="6 7">
    <name type="scientific">Lactuca saligna</name>
    <name type="common">Willowleaf lettuce</name>
    <dbReference type="NCBI Taxonomy" id="75948"/>
    <lineage>
        <taxon>Eukaryota</taxon>
        <taxon>Viridiplantae</taxon>
        <taxon>Streptophyta</taxon>
        <taxon>Embryophyta</taxon>
        <taxon>Tracheophyta</taxon>
        <taxon>Spermatophyta</taxon>
        <taxon>Magnoliopsida</taxon>
        <taxon>eudicotyledons</taxon>
        <taxon>Gunneridae</taxon>
        <taxon>Pentapetalae</taxon>
        <taxon>asterids</taxon>
        <taxon>campanulids</taxon>
        <taxon>Asterales</taxon>
        <taxon>Asteraceae</taxon>
        <taxon>Cichorioideae</taxon>
        <taxon>Cichorieae</taxon>
        <taxon>Lactucinae</taxon>
        <taxon>Lactuca</taxon>
    </lineage>
</organism>
<name>A0AA36EPY0_LACSI</name>
<dbReference type="GO" id="GO:0000272">
    <property type="term" value="P:polysaccharide catabolic process"/>
    <property type="evidence" value="ECO:0007669"/>
    <property type="project" value="UniProtKB-KW"/>
</dbReference>